<protein>
    <submittedName>
        <fullName evidence="3">LytR C-terminal domain-containing protein</fullName>
    </submittedName>
</protein>
<feature type="domain" description="LytR/CpsA/Psr regulator C-terminal" evidence="2">
    <location>
        <begin position="66"/>
        <end position="149"/>
    </location>
</feature>
<evidence type="ECO:0000313" key="3">
    <source>
        <dbReference type="EMBL" id="MDT0260782.1"/>
    </source>
</evidence>
<dbReference type="RefSeq" id="WP_311421934.1">
    <property type="nucleotide sequence ID" value="NZ_JAVREH010000004.1"/>
</dbReference>
<feature type="transmembrane region" description="Helical" evidence="1">
    <location>
        <begin position="12"/>
        <end position="30"/>
    </location>
</feature>
<proteinExistence type="predicted"/>
<evidence type="ECO:0000256" key="1">
    <source>
        <dbReference type="SAM" id="Phobius"/>
    </source>
</evidence>
<evidence type="ECO:0000259" key="2">
    <source>
        <dbReference type="Pfam" id="PF13399"/>
    </source>
</evidence>
<dbReference type="Pfam" id="PF13399">
    <property type="entry name" value="LytR_C"/>
    <property type="match status" value="1"/>
</dbReference>
<sequence length="169" mass="17552">MSASTSRRPLPAIAFLLVLSILTVIVWWRVLHRPDAAPQTAGPTPSHSASCAPAAKALTLPSPGAVTVNVRNGADRYQLATKVTGELKSRGFKVGQPGDAPPLTGTAEIRSGIAGRPGATLLSYYVPGAKLVTIKRSDTNVDLILGSGYSVLAPQTTVTKAVAKSRKPC</sequence>
<keyword evidence="4" id="KW-1185">Reference proteome</keyword>
<organism evidence="3 4">
    <name type="scientific">Jatrophihabitans lederbergiae</name>
    <dbReference type="NCBI Taxonomy" id="3075547"/>
    <lineage>
        <taxon>Bacteria</taxon>
        <taxon>Bacillati</taxon>
        <taxon>Actinomycetota</taxon>
        <taxon>Actinomycetes</taxon>
        <taxon>Jatrophihabitantales</taxon>
        <taxon>Jatrophihabitantaceae</taxon>
        <taxon>Jatrophihabitans</taxon>
    </lineage>
</organism>
<reference evidence="4" key="1">
    <citation type="submission" date="2023-07" db="EMBL/GenBank/DDBJ databases">
        <title>30 novel species of actinomycetes from the DSMZ collection.</title>
        <authorList>
            <person name="Nouioui I."/>
        </authorList>
    </citation>
    <scope>NUCLEOTIDE SEQUENCE [LARGE SCALE GENOMIC DNA]</scope>
    <source>
        <strain evidence="4">DSM 44399</strain>
    </source>
</reference>
<dbReference type="Proteomes" id="UP001183176">
    <property type="component" value="Unassembled WGS sequence"/>
</dbReference>
<gene>
    <name evidence="3" type="ORF">RM423_05170</name>
</gene>
<keyword evidence="1" id="KW-0472">Membrane</keyword>
<dbReference type="EMBL" id="JAVREH010000004">
    <property type="protein sequence ID" value="MDT0260782.1"/>
    <property type="molecule type" value="Genomic_DNA"/>
</dbReference>
<name>A0ABU2J718_9ACTN</name>
<accession>A0ABU2J718</accession>
<dbReference type="InterPro" id="IPR027381">
    <property type="entry name" value="LytR/CpsA/Psr_C"/>
</dbReference>
<evidence type="ECO:0000313" key="4">
    <source>
        <dbReference type="Proteomes" id="UP001183176"/>
    </source>
</evidence>
<dbReference type="Gene3D" id="3.30.70.2390">
    <property type="match status" value="1"/>
</dbReference>
<keyword evidence="1" id="KW-1133">Transmembrane helix</keyword>
<comment type="caution">
    <text evidence="3">The sequence shown here is derived from an EMBL/GenBank/DDBJ whole genome shotgun (WGS) entry which is preliminary data.</text>
</comment>
<keyword evidence="1" id="KW-0812">Transmembrane</keyword>